<organism evidence="3 4">
    <name type="scientific">Arabis alpina</name>
    <name type="common">Alpine rock-cress</name>
    <dbReference type="NCBI Taxonomy" id="50452"/>
    <lineage>
        <taxon>Eukaryota</taxon>
        <taxon>Viridiplantae</taxon>
        <taxon>Streptophyta</taxon>
        <taxon>Embryophyta</taxon>
        <taxon>Tracheophyta</taxon>
        <taxon>Spermatophyta</taxon>
        <taxon>Magnoliopsida</taxon>
        <taxon>eudicotyledons</taxon>
        <taxon>Gunneridae</taxon>
        <taxon>Pentapetalae</taxon>
        <taxon>rosids</taxon>
        <taxon>malvids</taxon>
        <taxon>Brassicales</taxon>
        <taxon>Brassicaceae</taxon>
        <taxon>Arabideae</taxon>
        <taxon>Arabis</taxon>
    </lineage>
</organism>
<dbReference type="InterPro" id="IPR010417">
    <property type="entry name" value="Embryo-specific_ATS3"/>
</dbReference>
<dbReference type="Proteomes" id="UP000029120">
    <property type="component" value="Chromosome 8"/>
</dbReference>
<feature type="signal peptide" evidence="2">
    <location>
        <begin position="1"/>
        <end position="23"/>
    </location>
</feature>
<dbReference type="EMBL" id="CM002876">
    <property type="protein sequence ID" value="KFK27953.1"/>
    <property type="molecule type" value="Genomic_DNA"/>
</dbReference>
<evidence type="ECO:0000256" key="2">
    <source>
        <dbReference type="SAM" id="SignalP"/>
    </source>
</evidence>
<dbReference type="AlphaFoldDB" id="A0A087GDK1"/>
<keyword evidence="4" id="KW-1185">Reference proteome</keyword>
<dbReference type="PANTHER" id="PTHR31718:SF23">
    <property type="entry name" value="EMBRYO-SPECIFIC PROTEIN 3, (ATS3)"/>
    <property type="match status" value="1"/>
</dbReference>
<dbReference type="Gene3D" id="2.60.60.20">
    <property type="entry name" value="PLAT/LH2 domain"/>
    <property type="match status" value="1"/>
</dbReference>
<evidence type="ECO:0000313" key="3">
    <source>
        <dbReference type="EMBL" id="KFK27953.1"/>
    </source>
</evidence>
<evidence type="ECO:0000256" key="1">
    <source>
        <dbReference type="SAM" id="MobiDB-lite"/>
    </source>
</evidence>
<dbReference type="Gramene" id="KFK27953">
    <property type="protein sequence ID" value="KFK27953"/>
    <property type="gene ID" value="AALP_AA8G452700"/>
</dbReference>
<feature type="compositionally biased region" description="Pro residues" evidence="1">
    <location>
        <begin position="158"/>
        <end position="209"/>
    </location>
</feature>
<sequence>MEFFSLSSILLLFLLSFANPILSLSDQPLVSSLELHGEESCPYTVIVTTSCFSPDWSRDQITIALGDSDGNKVVASRLDKPLSGAGGFEKCSSDTFQVKGQCLNAICSVYIYRSGPDGWIPKTIEVYEEGSKSVKFDFNKNIPENVWYGHNNCNNTGLPPPSPDFPPFSPTVPPPQPDFPPFSPTVPPPQPPYFPPDVPSIPPPPPHPTPSAAFGRGSGESLVVAFAAIVFAFVVV</sequence>
<evidence type="ECO:0008006" key="5">
    <source>
        <dbReference type="Google" id="ProtNLM"/>
    </source>
</evidence>
<protein>
    <recommendedName>
        <fullName evidence="5">Embryo-specific protein 3</fullName>
    </recommendedName>
</protein>
<dbReference type="Pfam" id="PF06232">
    <property type="entry name" value="ATS3"/>
    <property type="match status" value="1"/>
</dbReference>
<evidence type="ECO:0000313" key="4">
    <source>
        <dbReference type="Proteomes" id="UP000029120"/>
    </source>
</evidence>
<dbReference type="OMA" id="EESCPYT"/>
<proteinExistence type="predicted"/>
<reference evidence="4" key="1">
    <citation type="journal article" date="2015" name="Nat. Plants">
        <title>Genome expansion of Arabis alpina linked with retrotransposition and reduced symmetric DNA methylation.</title>
        <authorList>
            <person name="Willing E.M."/>
            <person name="Rawat V."/>
            <person name="Mandakova T."/>
            <person name="Maumus F."/>
            <person name="James G.V."/>
            <person name="Nordstroem K.J."/>
            <person name="Becker C."/>
            <person name="Warthmann N."/>
            <person name="Chica C."/>
            <person name="Szarzynska B."/>
            <person name="Zytnicki M."/>
            <person name="Albani M.C."/>
            <person name="Kiefer C."/>
            <person name="Bergonzi S."/>
            <person name="Castaings L."/>
            <person name="Mateos J.L."/>
            <person name="Berns M.C."/>
            <person name="Bujdoso N."/>
            <person name="Piofczyk T."/>
            <person name="de Lorenzo L."/>
            <person name="Barrero-Sicilia C."/>
            <person name="Mateos I."/>
            <person name="Piednoel M."/>
            <person name="Hagmann J."/>
            <person name="Chen-Min-Tao R."/>
            <person name="Iglesias-Fernandez R."/>
            <person name="Schuster S.C."/>
            <person name="Alonso-Blanco C."/>
            <person name="Roudier F."/>
            <person name="Carbonero P."/>
            <person name="Paz-Ares J."/>
            <person name="Davis S.J."/>
            <person name="Pecinka A."/>
            <person name="Quesneville H."/>
            <person name="Colot V."/>
            <person name="Lysak M.A."/>
            <person name="Weigel D."/>
            <person name="Coupland G."/>
            <person name="Schneeberger K."/>
        </authorList>
    </citation>
    <scope>NUCLEOTIDE SEQUENCE [LARGE SCALE GENOMIC DNA]</scope>
    <source>
        <strain evidence="4">cv. Pajares</strain>
    </source>
</reference>
<dbReference type="InterPro" id="IPR036392">
    <property type="entry name" value="PLAT/LH2_dom_sf"/>
</dbReference>
<feature type="region of interest" description="Disordered" evidence="1">
    <location>
        <begin position="158"/>
        <end position="213"/>
    </location>
</feature>
<dbReference type="PANTHER" id="PTHR31718">
    <property type="entry name" value="PLAT DOMAIN-CONTAINING PROTEIN"/>
    <property type="match status" value="1"/>
</dbReference>
<feature type="chain" id="PRO_5001821913" description="Embryo-specific protein 3" evidence="2">
    <location>
        <begin position="24"/>
        <end position="236"/>
    </location>
</feature>
<accession>A0A087GDK1</accession>
<name>A0A087GDK1_ARAAL</name>
<dbReference type="CDD" id="cd00113">
    <property type="entry name" value="PLAT"/>
    <property type="match status" value="1"/>
</dbReference>
<dbReference type="eggNOG" id="ENOG502SUT6">
    <property type="taxonomic scope" value="Eukaryota"/>
</dbReference>
<dbReference type="SUPFAM" id="SSF49723">
    <property type="entry name" value="Lipase/lipooxygenase domain (PLAT/LH2 domain)"/>
    <property type="match status" value="1"/>
</dbReference>
<keyword evidence="2" id="KW-0732">Signal</keyword>
<dbReference type="OrthoDB" id="1107936at2759"/>
<gene>
    <name evidence="3" type="ordered locus">AALP_Aa8g452700</name>
</gene>